<accession>A0A372P0K0</accession>
<dbReference type="Proteomes" id="UP000264217">
    <property type="component" value="Unassembled WGS sequence"/>
</dbReference>
<reference evidence="1 2" key="1">
    <citation type="submission" date="2018-08" db="EMBL/GenBank/DDBJ databases">
        <title>Mucilaginibacter sp. MYSH2.</title>
        <authorList>
            <person name="Seo T."/>
        </authorList>
    </citation>
    <scope>NUCLEOTIDE SEQUENCE [LARGE SCALE GENOMIC DNA]</scope>
    <source>
        <strain evidence="1 2">MYSH2</strain>
    </source>
</reference>
<organism evidence="1 2">
    <name type="scientific">Mucilaginibacter conchicola</name>
    <dbReference type="NCBI Taxonomy" id="2303333"/>
    <lineage>
        <taxon>Bacteria</taxon>
        <taxon>Pseudomonadati</taxon>
        <taxon>Bacteroidota</taxon>
        <taxon>Sphingobacteriia</taxon>
        <taxon>Sphingobacteriales</taxon>
        <taxon>Sphingobacteriaceae</taxon>
        <taxon>Mucilaginibacter</taxon>
    </lineage>
</organism>
<dbReference type="AlphaFoldDB" id="A0A372P0K0"/>
<keyword evidence="2" id="KW-1185">Reference proteome</keyword>
<dbReference type="EMBL" id="QWDC01000001">
    <property type="protein sequence ID" value="RFZ95257.1"/>
    <property type="molecule type" value="Genomic_DNA"/>
</dbReference>
<protein>
    <submittedName>
        <fullName evidence="1">Uncharacterized protein</fullName>
    </submittedName>
</protein>
<dbReference type="RefSeq" id="WP_117390819.1">
    <property type="nucleotide sequence ID" value="NZ_QWDC01000001.1"/>
</dbReference>
<name>A0A372P0K0_9SPHI</name>
<proteinExistence type="predicted"/>
<sequence>MKVGFDNVYDHVISVDDFVLKWRFNSPAYNELPKLHLDQLKPLDKEGSRFLWDFISETRLHNDMPFKKNFFDVIDYTRIFEGNKIEIKKWLYQREIPFKKDVFLSYQPDIALIVPWKLLIKYFDDFQYADDLTVIDESLNWALLFHHEGMIYFGSNKKFVPADLVPDEDNLF</sequence>
<dbReference type="OrthoDB" id="840133at2"/>
<evidence type="ECO:0000313" key="1">
    <source>
        <dbReference type="EMBL" id="RFZ95257.1"/>
    </source>
</evidence>
<comment type="caution">
    <text evidence="1">The sequence shown here is derived from an EMBL/GenBank/DDBJ whole genome shotgun (WGS) entry which is preliminary data.</text>
</comment>
<gene>
    <name evidence="1" type="ORF">D0C36_06940</name>
</gene>
<evidence type="ECO:0000313" key="2">
    <source>
        <dbReference type="Proteomes" id="UP000264217"/>
    </source>
</evidence>